<feature type="domain" description="Ketoreductase" evidence="4">
    <location>
        <begin position="20"/>
        <end position="203"/>
    </location>
</feature>
<protein>
    <recommendedName>
        <fullName evidence="4">Ketoreductase domain-containing protein</fullName>
    </recommendedName>
</protein>
<dbReference type="VEuPathDB" id="FungiDB:PV09_05927"/>
<gene>
    <name evidence="5" type="ORF">PV09_05927</name>
</gene>
<dbReference type="RefSeq" id="XP_016212746.1">
    <property type="nucleotide sequence ID" value="XM_016359497.1"/>
</dbReference>
<dbReference type="SUPFAM" id="SSF51735">
    <property type="entry name" value="NAD(P)-binding Rossmann-fold domains"/>
    <property type="match status" value="1"/>
</dbReference>
<dbReference type="FunFam" id="3.40.50.720:FF:000374">
    <property type="entry name" value="3-oxoacyl-(Acyl-carrier-protein) reductase"/>
    <property type="match status" value="1"/>
</dbReference>
<dbReference type="OrthoDB" id="47007at2759"/>
<dbReference type="InterPro" id="IPR020904">
    <property type="entry name" value="Sc_DH/Rdtase_CS"/>
</dbReference>
<dbReference type="InterPro" id="IPR002347">
    <property type="entry name" value="SDR_fam"/>
</dbReference>
<dbReference type="PROSITE" id="PS00061">
    <property type="entry name" value="ADH_SHORT"/>
    <property type="match status" value="1"/>
</dbReference>
<dbReference type="InterPro" id="IPR036291">
    <property type="entry name" value="NAD(P)-bd_dom_sf"/>
</dbReference>
<dbReference type="HOGENOM" id="CLU_010194_1_3_1"/>
<dbReference type="STRING" id="253628.A0A0D1YQJ9"/>
<evidence type="ECO:0000256" key="1">
    <source>
        <dbReference type="ARBA" id="ARBA00006484"/>
    </source>
</evidence>
<reference evidence="5 6" key="1">
    <citation type="submission" date="2015-01" db="EMBL/GenBank/DDBJ databases">
        <title>The Genome Sequence of Ochroconis gallopava CBS43764.</title>
        <authorList>
            <consortium name="The Broad Institute Genomics Platform"/>
            <person name="Cuomo C."/>
            <person name="de Hoog S."/>
            <person name="Gorbushina A."/>
            <person name="Stielow B."/>
            <person name="Teixiera M."/>
            <person name="Abouelleil A."/>
            <person name="Chapman S.B."/>
            <person name="Priest M."/>
            <person name="Young S.K."/>
            <person name="Wortman J."/>
            <person name="Nusbaum C."/>
            <person name="Birren B."/>
        </authorList>
    </citation>
    <scope>NUCLEOTIDE SEQUENCE [LARGE SCALE GENOMIC DNA]</scope>
    <source>
        <strain evidence="5 6">CBS 43764</strain>
    </source>
</reference>
<dbReference type="Proteomes" id="UP000053259">
    <property type="component" value="Unassembled WGS sequence"/>
</dbReference>
<proteinExistence type="inferred from homology"/>
<organism evidence="5 6">
    <name type="scientific">Verruconis gallopava</name>
    <dbReference type="NCBI Taxonomy" id="253628"/>
    <lineage>
        <taxon>Eukaryota</taxon>
        <taxon>Fungi</taxon>
        <taxon>Dikarya</taxon>
        <taxon>Ascomycota</taxon>
        <taxon>Pezizomycotina</taxon>
        <taxon>Dothideomycetes</taxon>
        <taxon>Pleosporomycetidae</taxon>
        <taxon>Venturiales</taxon>
        <taxon>Sympoventuriaceae</taxon>
        <taxon>Verruconis</taxon>
    </lineage>
</organism>
<evidence type="ECO:0000256" key="2">
    <source>
        <dbReference type="ARBA" id="ARBA00022857"/>
    </source>
</evidence>
<dbReference type="PANTHER" id="PTHR43639">
    <property type="entry name" value="OXIDOREDUCTASE, SHORT-CHAIN DEHYDROGENASE/REDUCTASE FAMILY (AFU_ORTHOLOGUE AFUA_5G02870)"/>
    <property type="match status" value="1"/>
</dbReference>
<accession>A0A0D1YQJ9</accession>
<sequence>MTVGLLNIRTCAMAPTLANKVAIVTGASRGIGYGIALELARRGAKIVLTYTSQSSEKLVADLILRIQALKNGADATGCQADLSKLDAPKRIVDAATAAFGPHIDILVNNAGMEKVVPFNELTVEDYNQVFDLNVRGVLFLSQAVLPHLRKPGRIINISSVGARHGFAHLTTYCASKAAMEGFTRSLAKEIGPNGHTVNAVEPGPVETDMIHKIPKEIVEMQKRDTPMENRLATVEEIASVVAWIAEDQSRWITGQTISASGGWSMM</sequence>
<dbReference type="GO" id="GO:0016491">
    <property type="term" value="F:oxidoreductase activity"/>
    <property type="evidence" value="ECO:0007669"/>
    <property type="project" value="UniProtKB-KW"/>
</dbReference>
<dbReference type="EMBL" id="KN847547">
    <property type="protein sequence ID" value="KIW02877.1"/>
    <property type="molecule type" value="Genomic_DNA"/>
</dbReference>
<keyword evidence="6" id="KW-1185">Reference proteome</keyword>
<dbReference type="InParanoid" id="A0A0D1YQJ9"/>
<keyword evidence="2" id="KW-0521">NADP</keyword>
<evidence type="ECO:0000259" key="4">
    <source>
        <dbReference type="SMART" id="SM00822"/>
    </source>
</evidence>
<comment type="similarity">
    <text evidence="1">Belongs to the short-chain dehydrogenases/reductases (SDR) family.</text>
</comment>
<dbReference type="Gene3D" id="3.40.50.720">
    <property type="entry name" value="NAD(P)-binding Rossmann-like Domain"/>
    <property type="match status" value="1"/>
</dbReference>
<evidence type="ECO:0000313" key="6">
    <source>
        <dbReference type="Proteomes" id="UP000053259"/>
    </source>
</evidence>
<evidence type="ECO:0000256" key="3">
    <source>
        <dbReference type="ARBA" id="ARBA00023002"/>
    </source>
</evidence>
<dbReference type="PANTHER" id="PTHR43639:SF1">
    <property type="entry name" value="SHORT-CHAIN DEHYDROGENASE_REDUCTASE FAMILY PROTEIN"/>
    <property type="match status" value="1"/>
</dbReference>
<dbReference type="Pfam" id="PF13561">
    <property type="entry name" value="adh_short_C2"/>
    <property type="match status" value="1"/>
</dbReference>
<keyword evidence="3" id="KW-0560">Oxidoreductase</keyword>
<dbReference type="GeneID" id="27313900"/>
<evidence type="ECO:0000313" key="5">
    <source>
        <dbReference type="EMBL" id="KIW02877.1"/>
    </source>
</evidence>
<dbReference type="PRINTS" id="PR00080">
    <property type="entry name" value="SDRFAMILY"/>
</dbReference>
<dbReference type="InterPro" id="IPR057326">
    <property type="entry name" value="KR_dom"/>
</dbReference>
<dbReference type="AlphaFoldDB" id="A0A0D1YQJ9"/>
<dbReference type="SMART" id="SM00822">
    <property type="entry name" value="PKS_KR"/>
    <property type="match status" value="1"/>
</dbReference>
<dbReference type="PRINTS" id="PR00081">
    <property type="entry name" value="GDHRDH"/>
</dbReference>
<name>A0A0D1YQJ9_9PEZI</name>